<dbReference type="Gene3D" id="1.10.510.10">
    <property type="entry name" value="Transferase(Phosphotransferase) domain 1"/>
    <property type="match status" value="1"/>
</dbReference>
<comment type="similarity">
    <text evidence="7">Belongs to the protein kinase superfamily. CMGC Ser/Thr protein kinase family.</text>
</comment>
<keyword evidence="6 8" id="KW-0067">ATP-binding</keyword>
<sequence length="381" mass="43112">MTKCPLLERDTSLNFDEWDDKEGYYKHMLGEVLDSRFEVTAALGKGVFSTVVRAKDLKAAKGDPTEVAIKIIRNNHVTYKAGLAEQVILKKLADADPKDRCHCVSFISSFMYRGHLCLVFELLHMNLRGVLKKFGPQNGLSLAAVRRYGKQLFIALEHLRNCSVLHCDIKPDNILVKEAMAALKLCDFGNAMLAGTNELTPYLVSRYYRAPEVILGLPYHYPVDIWSVGCCLYELYCGKVLFPGASNNDMLRLHMQLKGLFPKKMLRNGAFTKQNFDLDLNFIAAPENPSVKKLVDRSSLFKGYPGEDKKMLAEFRDLLEKIFILDPEKRLTVAQALNHPFITGRQLHRSLPPRMHSCSATAFGQSPASRHMMTKVRPMQL</sequence>
<keyword evidence="5" id="KW-0418">Kinase</keyword>
<dbReference type="PROSITE" id="PS00108">
    <property type="entry name" value="PROTEIN_KINASE_ST"/>
    <property type="match status" value="1"/>
</dbReference>
<dbReference type="GO" id="GO:0005524">
    <property type="term" value="F:ATP binding"/>
    <property type="evidence" value="ECO:0007669"/>
    <property type="project" value="UniProtKB-UniRule"/>
</dbReference>
<dbReference type="InParanoid" id="A0A2G5CTQ2"/>
<dbReference type="Proteomes" id="UP000230069">
    <property type="component" value="Unassembled WGS sequence"/>
</dbReference>
<dbReference type="InterPro" id="IPR000719">
    <property type="entry name" value="Prot_kinase_dom"/>
</dbReference>
<keyword evidence="2 9" id="KW-0723">Serine/threonine-protein kinase</keyword>
<evidence type="ECO:0000256" key="6">
    <source>
        <dbReference type="ARBA" id="ARBA00022840"/>
    </source>
</evidence>
<evidence type="ECO:0000313" key="12">
    <source>
        <dbReference type="EMBL" id="PIA34629.1"/>
    </source>
</evidence>
<dbReference type="InterPro" id="IPR008271">
    <property type="entry name" value="Ser/Thr_kinase_AS"/>
</dbReference>
<evidence type="ECO:0000259" key="11">
    <source>
        <dbReference type="PROSITE" id="PS50011"/>
    </source>
</evidence>
<reference evidence="12 13" key="1">
    <citation type="submission" date="2017-09" db="EMBL/GenBank/DDBJ databases">
        <title>WGS assembly of Aquilegia coerulea Goldsmith.</title>
        <authorList>
            <person name="Hodges S."/>
            <person name="Kramer E."/>
            <person name="Nordborg M."/>
            <person name="Tomkins J."/>
            <person name="Borevitz J."/>
            <person name="Derieg N."/>
            <person name="Yan J."/>
            <person name="Mihaltcheva S."/>
            <person name="Hayes R.D."/>
            <person name="Rokhsar D."/>
        </authorList>
    </citation>
    <scope>NUCLEOTIDE SEQUENCE [LARGE SCALE GENOMIC DNA]</scope>
    <source>
        <strain evidence="13">cv. Goldsmith</strain>
    </source>
</reference>
<feature type="domain" description="Protein kinase" evidence="11">
    <location>
        <begin position="37"/>
        <end position="342"/>
    </location>
</feature>
<dbReference type="SMART" id="SM00220">
    <property type="entry name" value="S_TKc"/>
    <property type="match status" value="1"/>
</dbReference>
<feature type="region of interest" description="Disordered" evidence="10">
    <location>
        <begin position="361"/>
        <end position="381"/>
    </location>
</feature>
<dbReference type="PANTHER" id="PTHR24058">
    <property type="entry name" value="DUAL SPECIFICITY PROTEIN KINASE"/>
    <property type="match status" value="1"/>
</dbReference>
<keyword evidence="3" id="KW-0808">Transferase</keyword>
<evidence type="ECO:0000256" key="1">
    <source>
        <dbReference type="ARBA" id="ARBA00012513"/>
    </source>
</evidence>
<dbReference type="EC" id="2.7.11.1" evidence="1"/>
<feature type="binding site" evidence="8">
    <location>
        <position position="70"/>
    </location>
    <ligand>
        <name>ATP</name>
        <dbReference type="ChEBI" id="CHEBI:30616"/>
    </ligand>
</feature>
<evidence type="ECO:0000256" key="7">
    <source>
        <dbReference type="ARBA" id="ARBA00023596"/>
    </source>
</evidence>
<dbReference type="InterPro" id="IPR011009">
    <property type="entry name" value="Kinase-like_dom_sf"/>
</dbReference>
<dbReference type="EMBL" id="KZ305054">
    <property type="protein sequence ID" value="PIA34629.1"/>
    <property type="molecule type" value="Genomic_DNA"/>
</dbReference>
<dbReference type="STRING" id="218851.A0A2G5CTQ2"/>
<dbReference type="Gene3D" id="3.30.200.20">
    <property type="entry name" value="Phosphorylase Kinase, domain 1"/>
    <property type="match status" value="1"/>
</dbReference>
<dbReference type="Pfam" id="PF00069">
    <property type="entry name" value="Pkinase"/>
    <property type="match status" value="1"/>
</dbReference>
<name>A0A2G5CTQ2_AQUCA</name>
<protein>
    <recommendedName>
        <fullName evidence="1">non-specific serine/threonine protein kinase</fullName>
        <ecNumber evidence="1">2.7.11.1</ecNumber>
    </recommendedName>
</protein>
<dbReference type="OrthoDB" id="3967at2759"/>
<evidence type="ECO:0000256" key="5">
    <source>
        <dbReference type="ARBA" id="ARBA00022777"/>
    </source>
</evidence>
<evidence type="ECO:0000313" key="13">
    <source>
        <dbReference type="Proteomes" id="UP000230069"/>
    </source>
</evidence>
<dbReference type="SUPFAM" id="SSF56112">
    <property type="entry name" value="Protein kinase-like (PK-like)"/>
    <property type="match status" value="1"/>
</dbReference>
<evidence type="ECO:0000256" key="8">
    <source>
        <dbReference type="PROSITE-ProRule" id="PRU10141"/>
    </source>
</evidence>
<dbReference type="AlphaFoldDB" id="A0A2G5CTQ2"/>
<keyword evidence="13" id="KW-1185">Reference proteome</keyword>
<evidence type="ECO:0000256" key="3">
    <source>
        <dbReference type="ARBA" id="ARBA00022679"/>
    </source>
</evidence>
<evidence type="ECO:0000256" key="4">
    <source>
        <dbReference type="ARBA" id="ARBA00022741"/>
    </source>
</evidence>
<dbReference type="FunFam" id="1.10.510.10:FF:000078">
    <property type="entry name" value="Serine/threonine-protein kinase PRP4 homolog"/>
    <property type="match status" value="1"/>
</dbReference>
<keyword evidence="4 8" id="KW-0547">Nucleotide-binding</keyword>
<evidence type="ECO:0000256" key="9">
    <source>
        <dbReference type="RuleBase" id="RU000304"/>
    </source>
</evidence>
<evidence type="ECO:0000256" key="10">
    <source>
        <dbReference type="SAM" id="MobiDB-lite"/>
    </source>
</evidence>
<gene>
    <name evidence="12" type="ORF">AQUCO_03700133v1</name>
</gene>
<organism evidence="12 13">
    <name type="scientific">Aquilegia coerulea</name>
    <name type="common">Rocky mountain columbine</name>
    <dbReference type="NCBI Taxonomy" id="218851"/>
    <lineage>
        <taxon>Eukaryota</taxon>
        <taxon>Viridiplantae</taxon>
        <taxon>Streptophyta</taxon>
        <taxon>Embryophyta</taxon>
        <taxon>Tracheophyta</taxon>
        <taxon>Spermatophyta</taxon>
        <taxon>Magnoliopsida</taxon>
        <taxon>Ranunculales</taxon>
        <taxon>Ranunculaceae</taxon>
        <taxon>Thalictroideae</taxon>
        <taxon>Aquilegia</taxon>
    </lineage>
</organism>
<proteinExistence type="inferred from homology"/>
<dbReference type="PROSITE" id="PS00107">
    <property type="entry name" value="PROTEIN_KINASE_ATP"/>
    <property type="match status" value="1"/>
</dbReference>
<dbReference type="GO" id="GO:0004674">
    <property type="term" value="F:protein serine/threonine kinase activity"/>
    <property type="evidence" value="ECO:0007669"/>
    <property type="project" value="UniProtKB-KW"/>
</dbReference>
<dbReference type="InterPro" id="IPR017441">
    <property type="entry name" value="Protein_kinase_ATP_BS"/>
</dbReference>
<dbReference type="PANTHER" id="PTHR24058:SF103">
    <property type="entry name" value="SERINE_THREONINE-PROTEIN KINASE PRP4 HOMOLOG"/>
    <property type="match status" value="1"/>
</dbReference>
<evidence type="ECO:0000256" key="2">
    <source>
        <dbReference type="ARBA" id="ARBA00022527"/>
    </source>
</evidence>
<dbReference type="InterPro" id="IPR050494">
    <property type="entry name" value="Ser_Thr_dual-spec_kinase"/>
</dbReference>
<accession>A0A2G5CTQ2</accession>
<dbReference type="PROSITE" id="PS50011">
    <property type="entry name" value="PROTEIN_KINASE_DOM"/>
    <property type="match status" value="1"/>
</dbReference>